<keyword evidence="2" id="KW-1185">Reference proteome</keyword>
<dbReference type="Proteomes" id="UP000321523">
    <property type="component" value="Unassembled WGS sequence"/>
</dbReference>
<comment type="caution">
    <text evidence="1">The sequence shown here is derived from an EMBL/GenBank/DDBJ whole genome shotgun (WGS) entry which is preliminary data.</text>
</comment>
<sequence>MLLLVGSGHQHLDVPTDDFMGLIAEQAQASGIAGLNPTGTIDDDYTVGSSLNQRLQLKIIRR</sequence>
<dbReference type="AlphaFoldDB" id="A0A512DRE9"/>
<protein>
    <submittedName>
        <fullName evidence="1">Uncharacterized protein</fullName>
    </submittedName>
</protein>
<name>A0A512DRE9_9PROT</name>
<evidence type="ECO:0000313" key="1">
    <source>
        <dbReference type="EMBL" id="GEO38790.1"/>
    </source>
</evidence>
<organism evidence="1 2">
    <name type="scientific">Skermanella aerolata</name>
    <dbReference type="NCBI Taxonomy" id="393310"/>
    <lineage>
        <taxon>Bacteria</taxon>
        <taxon>Pseudomonadati</taxon>
        <taxon>Pseudomonadota</taxon>
        <taxon>Alphaproteobacteria</taxon>
        <taxon>Rhodospirillales</taxon>
        <taxon>Azospirillaceae</taxon>
        <taxon>Skermanella</taxon>
    </lineage>
</organism>
<accession>A0A512DRE9</accession>
<reference evidence="1 2" key="1">
    <citation type="submission" date="2019-07" db="EMBL/GenBank/DDBJ databases">
        <title>Whole genome shotgun sequence of Skermanella aerolata NBRC 106429.</title>
        <authorList>
            <person name="Hosoyama A."/>
            <person name="Uohara A."/>
            <person name="Ohji S."/>
            <person name="Ichikawa N."/>
        </authorList>
    </citation>
    <scope>NUCLEOTIDE SEQUENCE [LARGE SCALE GENOMIC DNA]</scope>
    <source>
        <strain evidence="1 2">NBRC 106429</strain>
    </source>
</reference>
<gene>
    <name evidence="1" type="ORF">SAE02_29380</name>
</gene>
<evidence type="ECO:0000313" key="2">
    <source>
        <dbReference type="Proteomes" id="UP000321523"/>
    </source>
</evidence>
<dbReference type="EMBL" id="BJYZ01000013">
    <property type="protein sequence ID" value="GEO38790.1"/>
    <property type="molecule type" value="Genomic_DNA"/>
</dbReference>
<proteinExistence type="predicted"/>